<reference evidence="2" key="1">
    <citation type="journal article" date="2019" name="Int. J. Syst. Evol. Microbiol.">
        <title>The Global Catalogue of Microorganisms (GCM) 10K type strain sequencing project: providing services to taxonomists for standard genome sequencing and annotation.</title>
        <authorList>
            <consortium name="The Broad Institute Genomics Platform"/>
            <consortium name="The Broad Institute Genome Sequencing Center for Infectious Disease"/>
            <person name="Wu L."/>
            <person name="Ma J."/>
        </authorList>
    </citation>
    <scope>NUCLEOTIDE SEQUENCE [LARGE SCALE GENOMIC DNA]</scope>
    <source>
        <strain evidence="2">JCM 31920</strain>
    </source>
</reference>
<protein>
    <submittedName>
        <fullName evidence="1">Uncharacterized protein</fullName>
    </submittedName>
</protein>
<keyword evidence="2" id="KW-1185">Reference proteome</keyword>
<proteinExistence type="predicted"/>
<sequence length="169" mass="18404">MKNILCSFGIMALMFLTSCLKEDIIETPGVKEVKIYMTDKAGKDSLVTEVPSGKPVKIVVGTDADMCSVWPGGIREIMKKKVSTDGGVTFPDSIDMFNNPVLVKSDLYSDYGLVGARGLKTALSAEGWYCSYTYPKPGSFDLVVVVTNHGYDSYNFKPAVVPIGKIDVR</sequence>
<dbReference type="RefSeq" id="WP_345032849.1">
    <property type="nucleotide sequence ID" value="NZ_BAABEY010000036.1"/>
</dbReference>
<accession>A0ABP8MD95</accession>
<dbReference type="PROSITE" id="PS51257">
    <property type="entry name" value="PROKAR_LIPOPROTEIN"/>
    <property type="match status" value="1"/>
</dbReference>
<evidence type="ECO:0000313" key="2">
    <source>
        <dbReference type="Proteomes" id="UP001501508"/>
    </source>
</evidence>
<organism evidence="1 2">
    <name type="scientific">Ravibacter arvi</name>
    <dbReference type="NCBI Taxonomy" id="2051041"/>
    <lineage>
        <taxon>Bacteria</taxon>
        <taxon>Pseudomonadati</taxon>
        <taxon>Bacteroidota</taxon>
        <taxon>Cytophagia</taxon>
        <taxon>Cytophagales</taxon>
        <taxon>Spirosomataceae</taxon>
        <taxon>Ravibacter</taxon>
    </lineage>
</organism>
<name>A0ABP8MD95_9BACT</name>
<comment type="caution">
    <text evidence="1">The sequence shown here is derived from an EMBL/GenBank/DDBJ whole genome shotgun (WGS) entry which is preliminary data.</text>
</comment>
<gene>
    <name evidence="1" type="ORF">GCM10023091_41740</name>
</gene>
<dbReference type="EMBL" id="BAABEY010000036">
    <property type="protein sequence ID" value="GAA4447224.1"/>
    <property type="molecule type" value="Genomic_DNA"/>
</dbReference>
<dbReference type="Proteomes" id="UP001501508">
    <property type="component" value="Unassembled WGS sequence"/>
</dbReference>
<evidence type="ECO:0000313" key="1">
    <source>
        <dbReference type="EMBL" id="GAA4447224.1"/>
    </source>
</evidence>